<evidence type="ECO:0000313" key="4">
    <source>
        <dbReference type="Proteomes" id="UP000620327"/>
    </source>
</evidence>
<gene>
    <name evidence="3" type="ORF">H8Z83_04655</name>
</gene>
<dbReference type="EMBL" id="JACOQI010000003">
    <property type="protein sequence ID" value="MBC5769613.1"/>
    <property type="molecule type" value="Genomic_DNA"/>
</dbReference>
<evidence type="ECO:0000256" key="2">
    <source>
        <dbReference type="SAM" id="Phobius"/>
    </source>
</evidence>
<dbReference type="RefSeq" id="WP_187013971.1">
    <property type="nucleotide sequence ID" value="NZ_JACOQI010000003.1"/>
</dbReference>
<comment type="caution">
    <text evidence="3">The sequence shown here is derived from an EMBL/GenBank/DDBJ whole genome shotgun (WGS) entry which is preliminary data.</text>
</comment>
<keyword evidence="2" id="KW-1133">Transmembrane helix</keyword>
<accession>A0A923S6Z3</accession>
<dbReference type="Proteomes" id="UP000620327">
    <property type="component" value="Unassembled WGS sequence"/>
</dbReference>
<sequence>MKKQKQEQTGQVNFVWALAGGYLIYLGGKLLYSLYRDGAGSSPILVVIPAAAVFIGVGFWLLRREWKAYQFGAAHKDDPSTWNDDPVEEELPADNGDEEDPL</sequence>
<keyword evidence="2" id="KW-0812">Transmembrane</keyword>
<feature type="transmembrane region" description="Helical" evidence="2">
    <location>
        <begin position="44"/>
        <end position="62"/>
    </location>
</feature>
<feature type="region of interest" description="Disordered" evidence="1">
    <location>
        <begin position="75"/>
        <end position="102"/>
    </location>
</feature>
<organism evidence="3 4">
    <name type="scientific">Dysosmobacter segnis</name>
    <dbReference type="NCBI Taxonomy" id="2763042"/>
    <lineage>
        <taxon>Bacteria</taxon>
        <taxon>Bacillati</taxon>
        <taxon>Bacillota</taxon>
        <taxon>Clostridia</taxon>
        <taxon>Eubacteriales</taxon>
        <taxon>Oscillospiraceae</taxon>
        <taxon>Dysosmobacter</taxon>
    </lineage>
</organism>
<evidence type="ECO:0000313" key="3">
    <source>
        <dbReference type="EMBL" id="MBC5769613.1"/>
    </source>
</evidence>
<proteinExistence type="predicted"/>
<feature type="compositionally biased region" description="Acidic residues" evidence="1">
    <location>
        <begin position="85"/>
        <end position="102"/>
    </location>
</feature>
<name>A0A923S6Z3_9FIRM</name>
<keyword evidence="4" id="KW-1185">Reference proteome</keyword>
<evidence type="ECO:0000256" key="1">
    <source>
        <dbReference type="SAM" id="MobiDB-lite"/>
    </source>
</evidence>
<feature type="transmembrane region" description="Helical" evidence="2">
    <location>
        <begin position="12"/>
        <end position="32"/>
    </location>
</feature>
<keyword evidence="2" id="KW-0472">Membrane</keyword>
<protein>
    <submittedName>
        <fullName evidence="3">Uncharacterized protein</fullName>
    </submittedName>
</protein>
<dbReference type="AlphaFoldDB" id="A0A923S6Z3"/>
<reference evidence="3" key="1">
    <citation type="submission" date="2020-08" db="EMBL/GenBank/DDBJ databases">
        <title>Genome public.</title>
        <authorList>
            <person name="Liu C."/>
            <person name="Sun Q."/>
        </authorList>
    </citation>
    <scope>NUCLEOTIDE SEQUENCE</scope>
    <source>
        <strain evidence="3">BX15</strain>
    </source>
</reference>